<dbReference type="GO" id="GO:0004673">
    <property type="term" value="F:protein histidine kinase activity"/>
    <property type="evidence" value="ECO:0007669"/>
    <property type="project" value="UniProtKB-EC"/>
</dbReference>
<keyword evidence="14" id="KW-0472">Membrane</keyword>
<dbReference type="PANTHER" id="PTHR41523">
    <property type="entry name" value="TWO-COMPONENT SYSTEM SENSOR PROTEIN"/>
    <property type="match status" value="1"/>
</dbReference>
<dbReference type="Pfam" id="PF08447">
    <property type="entry name" value="PAS_3"/>
    <property type="match status" value="1"/>
</dbReference>
<dbReference type="GO" id="GO:0007165">
    <property type="term" value="P:signal transduction"/>
    <property type="evidence" value="ECO:0007669"/>
    <property type="project" value="InterPro"/>
</dbReference>
<keyword evidence="9" id="KW-0677">Repeat</keyword>
<name>A0A370HU62_9HYPH</name>
<gene>
    <name evidence="17" type="ORF">DES45_101319</name>
</gene>
<keyword evidence="14" id="KW-0812">Transmembrane</keyword>
<protein>
    <recommendedName>
        <fullName evidence="4">Blue-light-activated histidine kinase</fullName>
        <ecNumber evidence="3">2.7.13.3</ecNumber>
    </recommendedName>
</protein>
<evidence type="ECO:0000259" key="15">
    <source>
        <dbReference type="PROSITE" id="PS50113"/>
    </source>
</evidence>
<keyword evidence="14" id="KW-1133">Transmembrane helix</keyword>
<comment type="catalytic activity">
    <reaction evidence="1">
        <text>ATP + protein L-histidine = ADP + protein N-phospho-L-histidine.</text>
        <dbReference type="EC" id="2.7.13.3"/>
    </reaction>
</comment>
<dbReference type="InterPro" id="IPR011102">
    <property type="entry name" value="Sig_transdc_His_kinase_HWE"/>
</dbReference>
<dbReference type="InterPro" id="IPR036890">
    <property type="entry name" value="HATPase_C_sf"/>
</dbReference>
<comment type="subcellular location">
    <subcellularLocation>
        <location evidence="2">Membrane</location>
    </subcellularLocation>
</comment>
<accession>A0A370HU62</accession>
<dbReference type="RefSeq" id="WP_147282327.1">
    <property type="nucleotide sequence ID" value="NZ_QQBB01000001.1"/>
</dbReference>
<evidence type="ECO:0000256" key="12">
    <source>
        <dbReference type="ARBA" id="ARBA00022840"/>
    </source>
</evidence>
<dbReference type="Proteomes" id="UP000254925">
    <property type="component" value="Unassembled WGS sequence"/>
</dbReference>
<reference evidence="17 18" key="1">
    <citation type="submission" date="2018-07" db="EMBL/GenBank/DDBJ databases">
        <title>Genomic Encyclopedia of Type Strains, Phase IV (KMG-IV): sequencing the most valuable type-strain genomes for metagenomic binning, comparative biology and taxonomic classification.</title>
        <authorList>
            <person name="Goeker M."/>
        </authorList>
    </citation>
    <scope>NUCLEOTIDE SEQUENCE [LARGE SCALE GENOMIC DNA]</scope>
    <source>
        <strain evidence="17 18">DSM 14364</strain>
    </source>
</reference>
<evidence type="ECO:0000256" key="9">
    <source>
        <dbReference type="ARBA" id="ARBA00022737"/>
    </source>
</evidence>
<keyword evidence="13" id="KW-0843">Virulence</keyword>
<evidence type="ECO:0000313" key="17">
    <source>
        <dbReference type="EMBL" id="RDI62056.1"/>
    </source>
</evidence>
<dbReference type="CDD" id="cd18774">
    <property type="entry name" value="PDC2_HK_sensor"/>
    <property type="match status" value="1"/>
</dbReference>
<dbReference type="Gene3D" id="2.10.70.100">
    <property type="match status" value="1"/>
</dbReference>
<dbReference type="Pfam" id="PF07536">
    <property type="entry name" value="HWE_HK"/>
    <property type="match status" value="1"/>
</dbReference>
<dbReference type="CDD" id="cd00130">
    <property type="entry name" value="PAS"/>
    <property type="match status" value="1"/>
</dbReference>
<keyword evidence="18" id="KW-1185">Reference proteome</keyword>
<evidence type="ECO:0000256" key="6">
    <source>
        <dbReference type="ARBA" id="ARBA00022630"/>
    </source>
</evidence>
<evidence type="ECO:0000256" key="3">
    <source>
        <dbReference type="ARBA" id="ARBA00012438"/>
    </source>
</evidence>
<feature type="domain" description="PAC" evidence="15">
    <location>
        <begin position="453"/>
        <end position="504"/>
    </location>
</feature>
<feature type="transmembrane region" description="Helical" evidence="14">
    <location>
        <begin position="294"/>
        <end position="314"/>
    </location>
</feature>
<evidence type="ECO:0000313" key="18">
    <source>
        <dbReference type="Proteomes" id="UP000254925"/>
    </source>
</evidence>
<keyword evidence="8" id="KW-0808">Transferase</keyword>
<dbReference type="SUPFAM" id="SSF55874">
    <property type="entry name" value="ATPase domain of HSP90 chaperone/DNA topoisomerase II/histidine kinase"/>
    <property type="match status" value="1"/>
</dbReference>
<dbReference type="PROSITE" id="PS50113">
    <property type="entry name" value="PAC"/>
    <property type="match status" value="1"/>
</dbReference>
<feature type="transmembrane region" description="Helical" evidence="14">
    <location>
        <begin position="29"/>
        <end position="53"/>
    </location>
</feature>
<evidence type="ECO:0000256" key="2">
    <source>
        <dbReference type="ARBA" id="ARBA00004370"/>
    </source>
</evidence>
<organism evidence="17 18">
    <name type="scientific">Microvirga subterranea</name>
    <dbReference type="NCBI Taxonomy" id="186651"/>
    <lineage>
        <taxon>Bacteria</taxon>
        <taxon>Pseudomonadati</taxon>
        <taxon>Pseudomonadota</taxon>
        <taxon>Alphaproteobacteria</taxon>
        <taxon>Hyphomicrobiales</taxon>
        <taxon>Methylobacteriaceae</taxon>
        <taxon>Microvirga</taxon>
    </lineage>
</organism>
<dbReference type="PANTHER" id="PTHR41523:SF7">
    <property type="entry name" value="HISTIDINE KINASE"/>
    <property type="match status" value="1"/>
</dbReference>
<dbReference type="OrthoDB" id="341208at2"/>
<dbReference type="InterPro" id="IPR035965">
    <property type="entry name" value="PAS-like_dom_sf"/>
</dbReference>
<evidence type="ECO:0000256" key="5">
    <source>
        <dbReference type="ARBA" id="ARBA00022553"/>
    </source>
</evidence>
<keyword evidence="7" id="KW-0288">FMN</keyword>
<dbReference type="InterPro" id="IPR003660">
    <property type="entry name" value="HAMP_dom"/>
</dbReference>
<evidence type="ECO:0000256" key="14">
    <source>
        <dbReference type="SAM" id="Phobius"/>
    </source>
</evidence>
<dbReference type="SMART" id="SM00911">
    <property type="entry name" value="HWE_HK"/>
    <property type="match status" value="1"/>
</dbReference>
<dbReference type="Gene3D" id="3.30.565.10">
    <property type="entry name" value="Histidine kinase-like ATPase, C-terminal domain"/>
    <property type="match status" value="1"/>
</dbReference>
<comment type="caution">
    <text evidence="17">The sequence shown here is derived from an EMBL/GenBank/DDBJ whole genome shotgun (WGS) entry which is preliminary data.</text>
</comment>
<sequence length="713" mass="77810">MSDRGGTTDQAGSMEGRSFGASRISLRHMLWGLVLALVLPAIVIACAGFYSVYRAERQATDLRVQDITRAMTLSLDREIEKTETAMRILASSPHLRTGDFAAFYRQAKEAGLPEPAWVVLTGMDGKVLLNTRVAYGTPLPDSIRPDTIRRIQQTRRTELSEFAVRPITEQRLVTLDVPVVVADRVAYVLSTAIGSEVFQKLIQDQRIAEGWSASVLDQSGKIVARSREPEHFIGQYVRPGLLQAIASSAEGNVESMTLDGIPVRTYFNRSEAYGWSFIIGLPASETAAALWRPLLWLLGLAAVLIAGGVLAAILSRSIASPVDRLVASAQALGRGEPVDGPPTRVLEFEAIRNALAEASTAIRSQKQSREEVLAHVAESEARLRLALGAGELGSWEYNPSTGEFLTSPMCRANFGRAPDEPFTYMDLVAAIHPDDRPKQAEAVAHAMANRTDLHVEYRAIWPDQSEHWIRISGRTRLSPDGSLSMVGVSQDVTEGREADERQALLLHELNHRVKNTLATVQSVAAMTRRAAEAGDPYAWDAFIGRLQGLAKTHDLLTSTSWSGALLEDVLRSELDPYQDALRQRIRFRGPKVNLQPSAVLALGLAVHELATNAVKYGSLSAENGRLSVMWAVTSGPGPALLLVEWTERGGPLVKKPERQGFGTKLIQRGLAQQLGGDIKLDFAPAGVRCVITFPIESVLIAAEVADEEEKRFA</sequence>
<dbReference type="Gene3D" id="3.30.450.20">
    <property type="entry name" value="PAS domain"/>
    <property type="match status" value="2"/>
</dbReference>
<keyword evidence="11 17" id="KW-0418">Kinase</keyword>
<evidence type="ECO:0000259" key="16">
    <source>
        <dbReference type="PROSITE" id="PS50885"/>
    </source>
</evidence>
<evidence type="ECO:0000256" key="8">
    <source>
        <dbReference type="ARBA" id="ARBA00022679"/>
    </source>
</evidence>
<evidence type="ECO:0000256" key="10">
    <source>
        <dbReference type="ARBA" id="ARBA00022741"/>
    </source>
</evidence>
<evidence type="ECO:0000256" key="4">
    <source>
        <dbReference type="ARBA" id="ARBA00021740"/>
    </source>
</evidence>
<proteinExistence type="predicted"/>
<evidence type="ECO:0000256" key="7">
    <source>
        <dbReference type="ARBA" id="ARBA00022643"/>
    </source>
</evidence>
<evidence type="ECO:0000256" key="13">
    <source>
        <dbReference type="ARBA" id="ARBA00023026"/>
    </source>
</evidence>
<dbReference type="SUPFAM" id="SSF55785">
    <property type="entry name" value="PYP-like sensor domain (PAS domain)"/>
    <property type="match status" value="1"/>
</dbReference>
<dbReference type="PROSITE" id="PS50885">
    <property type="entry name" value="HAMP"/>
    <property type="match status" value="1"/>
</dbReference>
<keyword evidence="6" id="KW-0285">Flavoprotein</keyword>
<dbReference type="InterPro" id="IPR000700">
    <property type="entry name" value="PAS-assoc_C"/>
</dbReference>
<keyword evidence="12" id="KW-0067">ATP-binding</keyword>
<dbReference type="EC" id="2.7.13.3" evidence="3"/>
<dbReference type="InterPro" id="IPR000014">
    <property type="entry name" value="PAS"/>
</dbReference>
<keyword evidence="5" id="KW-0597">Phosphoprotein</keyword>
<evidence type="ECO:0000256" key="1">
    <source>
        <dbReference type="ARBA" id="ARBA00000085"/>
    </source>
</evidence>
<feature type="domain" description="HAMP" evidence="16">
    <location>
        <begin position="316"/>
        <end position="367"/>
    </location>
</feature>
<dbReference type="AlphaFoldDB" id="A0A370HU62"/>
<dbReference type="GO" id="GO:0016020">
    <property type="term" value="C:membrane"/>
    <property type="evidence" value="ECO:0007669"/>
    <property type="project" value="UniProtKB-SubCell"/>
</dbReference>
<evidence type="ECO:0000256" key="11">
    <source>
        <dbReference type="ARBA" id="ARBA00022777"/>
    </source>
</evidence>
<dbReference type="InterPro" id="IPR013655">
    <property type="entry name" value="PAS_fold_3"/>
</dbReference>
<keyword evidence="10" id="KW-0547">Nucleotide-binding</keyword>
<dbReference type="GO" id="GO:0005524">
    <property type="term" value="F:ATP binding"/>
    <property type="evidence" value="ECO:0007669"/>
    <property type="project" value="UniProtKB-KW"/>
</dbReference>
<dbReference type="EMBL" id="QQBB01000001">
    <property type="protein sequence ID" value="RDI62056.1"/>
    <property type="molecule type" value="Genomic_DNA"/>
</dbReference>